<dbReference type="EMBL" id="CADCWF010000177">
    <property type="protein sequence ID" value="CAA9563018.1"/>
    <property type="molecule type" value="Genomic_DNA"/>
</dbReference>
<reference evidence="2" key="1">
    <citation type="submission" date="2020-02" db="EMBL/GenBank/DDBJ databases">
        <authorList>
            <person name="Meier V. D."/>
        </authorList>
    </citation>
    <scope>NUCLEOTIDE SEQUENCE</scope>
    <source>
        <strain evidence="2">AVDCRST_MAG59</strain>
    </source>
</reference>
<name>A0A6J4UX05_9BACT</name>
<feature type="region of interest" description="Disordered" evidence="1">
    <location>
        <begin position="39"/>
        <end position="67"/>
    </location>
</feature>
<gene>
    <name evidence="2" type="ORF">AVDCRST_MAG59-2753</name>
</gene>
<accession>A0A6J4UX05</accession>
<evidence type="ECO:0000256" key="1">
    <source>
        <dbReference type="SAM" id="MobiDB-lite"/>
    </source>
</evidence>
<protein>
    <submittedName>
        <fullName evidence="2">Uncharacterized protein</fullName>
    </submittedName>
</protein>
<sequence>MRGSYGRRCMFHARAAAKDKGRLRRAHARDFDGFVTAARPAPDDVDAAGGHSFYRDADYPPLEPHPL</sequence>
<organism evidence="2">
    <name type="scientific">uncultured Thermomicrobiales bacterium</name>
    <dbReference type="NCBI Taxonomy" id="1645740"/>
    <lineage>
        <taxon>Bacteria</taxon>
        <taxon>Pseudomonadati</taxon>
        <taxon>Thermomicrobiota</taxon>
        <taxon>Thermomicrobia</taxon>
        <taxon>Thermomicrobiales</taxon>
        <taxon>environmental samples</taxon>
    </lineage>
</organism>
<evidence type="ECO:0000313" key="2">
    <source>
        <dbReference type="EMBL" id="CAA9563018.1"/>
    </source>
</evidence>
<proteinExistence type="predicted"/>
<dbReference type="AlphaFoldDB" id="A0A6J4UX05"/>